<keyword evidence="5" id="KW-0325">Glycoprotein</keyword>
<keyword evidence="4" id="KW-1015">Disulfide bond</keyword>
<dbReference type="SUPFAM" id="SSF57581">
    <property type="entry name" value="TB module/8-cys domain"/>
    <property type="match status" value="1"/>
</dbReference>
<dbReference type="InterPro" id="IPR018097">
    <property type="entry name" value="EGF_Ca-bd_CS"/>
</dbReference>
<dbReference type="InterPro" id="IPR036773">
    <property type="entry name" value="TB_dom_sf"/>
</dbReference>
<dbReference type="InterPro" id="IPR000152">
    <property type="entry name" value="EGF-type_Asp/Asn_hydroxyl_site"/>
</dbReference>
<evidence type="ECO:0000259" key="8">
    <source>
        <dbReference type="PROSITE" id="PS51364"/>
    </source>
</evidence>
<dbReference type="SMART" id="SM00179">
    <property type="entry name" value="EGF_CA"/>
    <property type="match status" value="1"/>
</dbReference>
<evidence type="ECO:0000256" key="4">
    <source>
        <dbReference type="ARBA" id="ARBA00023157"/>
    </source>
</evidence>
<evidence type="ECO:0000256" key="6">
    <source>
        <dbReference type="PROSITE-ProRule" id="PRU00076"/>
    </source>
</evidence>
<evidence type="ECO:0000256" key="3">
    <source>
        <dbReference type="ARBA" id="ARBA00022737"/>
    </source>
</evidence>
<dbReference type="EMBL" id="CP092864">
    <property type="protein sequence ID" value="UYV63508.1"/>
    <property type="molecule type" value="Genomic_DNA"/>
</dbReference>
<keyword evidence="1 6" id="KW-0245">EGF-like domain</keyword>
<evidence type="ECO:0000259" key="7">
    <source>
        <dbReference type="PROSITE" id="PS50026"/>
    </source>
</evidence>
<accession>A0ABY6K6M5</accession>
<gene>
    <name evidence="9" type="ORF">LAZ67_2004348</name>
</gene>
<dbReference type="Proteomes" id="UP001235939">
    <property type="component" value="Chromosome 02"/>
</dbReference>
<evidence type="ECO:0000313" key="9">
    <source>
        <dbReference type="EMBL" id="UYV63508.1"/>
    </source>
</evidence>
<dbReference type="InterPro" id="IPR017878">
    <property type="entry name" value="TB_dom"/>
</dbReference>
<name>A0ABY6K6M5_9ARAC</name>
<protein>
    <submittedName>
        <fullName evidence="9">FBN1</fullName>
    </submittedName>
</protein>
<dbReference type="PROSITE" id="PS51364">
    <property type="entry name" value="TB"/>
    <property type="match status" value="2"/>
</dbReference>
<dbReference type="Pfam" id="PF07645">
    <property type="entry name" value="EGF_CA"/>
    <property type="match status" value="1"/>
</dbReference>
<comment type="caution">
    <text evidence="6">Lacks conserved residue(s) required for the propagation of feature annotation.</text>
</comment>
<evidence type="ECO:0000256" key="1">
    <source>
        <dbReference type="ARBA" id="ARBA00022536"/>
    </source>
</evidence>
<evidence type="ECO:0000256" key="2">
    <source>
        <dbReference type="ARBA" id="ARBA00022729"/>
    </source>
</evidence>
<feature type="domain" description="TB" evidence="8">
    <location>
        <begin position="98"/>
        <end position="145"/>
    </location>
</feature>
<dbReference type="PROSITE" id="PS01186">
    <property type="entry name" value="EGF_2"/>
    <property type="match status" value="1"/>
</dbReference>
<evidence type="ECO:0000313" key="10">
    <source>
        <dbReference type="Proteomes" id="UP001235939"/>
    </source>
</evidence>
<organism evidence="9 10">
    <name type="scientific">Cordylochernes scorpioides</name>
    <dbReference type="NCBI Taxonomy" id="51811"/>
    <lineage>
        <taxon>Eukaryota</taxon>
        <taxon>Metazoa</taxon>
        <taxon>Ecdysozoa</taxon>
        <taxon>Arthropoda</taxon>
        <taxon>Chelicerata</taxon>
        <taxon>Arachnida</taxon>
        <taxon>Pseudoscorpiones</taxon>
        <taxon>Cheliferoidea</taxon>
        <taxon>Chernetidae</taxon>
        <taxon>Cordylochernes</taxon>
    </lineage>
</organism>
<proteinExistence type="predicted"/>
<feature type="domain" description="EGF-like" evidence="7">
    <location>
        <begin position="43"/>
        <end position="84"/>
    </location>
</feature>
<dbReference type="PROSITE" id="PS50026">
    <property type="entry name" value="EGF_3"/>
    <property type="match status" value="1"/>
</dbReference>
<dbReference type="CDD" id="cd00054">
    <property type="entry name" value="EGF_CA"/>
    <property type="match status" value="1"/>
</dbReference>
<keyword evidence="3" id="KW-0677">Repeat</keyword>
<dbReference type="Pfam" id="PF00683">
    <property type="entry name" value="TB"/>
    <property type="match status" value="2"/>
</dbReference>
<dbReference type="InterPro" id="IPR049883">
    <property type="entry name" value="NOTCH1_EGF-like"/>
</dbReference>
<dbReference type="InterPro" id="IPR000742">
    <property type="entry name" value="EGF"/>
</dbReference>
<feature type="domain" description="TB" evidence="8">
    <location>
        <begin position="1"/>
        <end position="19"/>
    </location>
</feature>
<dbReference type="SUPFAM" id="SSF57196">
    <property type="entry name" value="EGF/Laminin"/>
    <property type="match status" value="1"/>
</dbReference>
<dbReference type="Gene3D" id="2.10.25.10">
    <property type="entry name" value="Laminin"/>
    <property type="match status" value="1"/>
</dbReference>
<keyword evidence="10" id="KW-1185">Reference proteome</keyword>
<evidence type="ECO:0000256" key="5">
    <source>
        <dbReference type="ARBA" id="ARBA00023180"/>
    </source>
</evidence>
<keyword evidence="2" id="KW-0732">Signal</keyword>
<dbReference type="PROSITE" id="PS00010">
    <property type="entry name" value="ASX_HYDROXYL"/>
    <property type="match status" value="1"/>
</dbReference>
<dbReference type="PROSITE" id="PS01187">
    <property type="entry name" value="EGF_CA"/>
    <property type="match status" value="1"/>
</dbReference>
<reference evidence="9 10" key="1">
    <citation type="submission" date="2022-01" db="EMBL/GenBank/DDBJ databases">
        <title>A chromosomal length assembly of Cordylochernes scorpioides.</title>
        <authorList>
            <person name="Zeh D."/>
            <person name="Zeh J."/>
        </authorList>
    </citation>
    <scope>NUCLEOTIDE SEQUENCE [LARGE SCALE GENOMIC DNA]</scope>
    <source>
        <strain evidence="9">IN4F17</strain>
        <tissue evidence="9">Whole Body</tissue>
    </source>
</reference>
<dbReference type="Gene3D" id="3.90.290.10">
    <property type="entry name" value="TGF-beta binding (TB) domain"/>
    <property type="match status" value="2"/>
</dbReference>
<dbReference type="InterPro" id="IPR001881">
    <property type="entry name" value="EGF-like_Ca-bd_dom"/>
</dbReference>
<sequence>MLCCATIGVAWGHPCEHCPATLQCERGYLFNTESNTCQAVVADIDECEDAYKVCYNGRCANTPGGYNCICDNGYVPSQDRKACLVCLSNDGCTDTRQGICYTEYSVGQCRNPLGVRLTKLECCCGENMGQGWGSSICEACPLPKTGTVNLSHSFIYRMKALKHKCFFYA</sequence>